<dbReference type="Proteomes" id="UP000324222">
    <property type="component" value="Unassembled WGS sequence"/>
</dbReference>
<name>A0A5B7EYL8_PORTR</name>
<proteinExistence type="predicted"/>
<comment type="caution">
    <text evidence="2">The sequence shown here is derived from an EMBL/GenBank/DDBJ whole genome shotgun (WGS) entry which is preliminary data.</text>
</comment>
<accession>A0A5B7EYL8</accession>
<feature type="compositionally biased region" description="Basic residues" evidence="1">
    <location>
        <begin position="16"/>
        <end position="27"/>
    </location>
</feature>
<organism evidence="2 3">
    <name type="scientific">Portunus trituberculatus</name>
    <name type="common">Swimming crab</name>
    <name type="synonym">Neptunus trituberculatus</name>
    <dbReference type="NCBI Taxonomy" id="210409"/>
    <lineage>
        <taxon>Eukaryota</taxon>
        <taxon>Metazoa</taxon>
        <taxon>Ecdysozoa</taxon>
        <taxon>Arthropoda</taxon>
        <taxon>Crustacea</taxon>
        <taxon>Multicrustacea</taxon>
        <taxon>Malacostraca</taxon>
        <taxon>Eumalacostraca</taxon>
        <taxon>Eucarida</taxon>
        <taxon>Decapoda</taxon>
        <taxon>Pleocyemata</taxon>
        <taxon>Brachyura</taxon>
        <taxon>Eubrachyura</taxon>
        <taxon>Portunoidea</taxon>
        <taxon>Portunidae</taxon>
        <taxon>Portuninae</taxon>
        <taxon>Portunus</taxon>
    </lineage>
</organism>
<sequence length="62" mass="7409">MKTLSITSSYGIMTLKRKMRSKSRRRRLPDMFHRGMEREPLREDRKEKTRDGRPRSDSAVKG</sequence>
<gene>
    <name evidence="2" type="ORF">E2C01_031793</name>
</gene>
<keyword evidence="3" id="KW-1185">Reference proteome</keyword>
<feature type="region of interest" description="Disordered" evidence="1">
    <location>
        <begin position="16"/>
        <end position="62"/>
    </location>
</feature>
<evidence type="ECO:0000313" key="2">
    <source>
        <dbReference type="EMBL" id="MPC38287.1"/>
    </source>
</evidence>
<dbReference type="AlphaFoldDB" id="A0A5B7EYL8"/>
<feature type="compositionally biased region" description="Basic and acidic residues" evidence="1">
    <location>
        <begin position="28"/>
        <end position="62"/>
    </location>
</feature>
<protein>
    <submittedName>
        <fullName evidence="2">Uncharacterized protein</fullName>
    </submittedName>
</protein>
<dbReference type="EMBL" id="VSRR010004031">
    <property type="protein sequence ID" value="MPC38287.1"/>
    <property type="molecule type" value="Genomic_DNA"/>
</dbReference>
<evidence type="ECO:0000313" key="3">
    <source>
        <dbReference type="Proteomes" id="UP000324222"/>
    </source>
</evidence>
<reference evidence="2 3" key="1">
    <citation type="submission" date="2019-05" db="EMBL/GenBank/DDBJ databases">
        <title>Another draft genome of Portunus trituberculatus and its Hox gene families provides insights of decapod evolution.</title>
        <authorList>
            <person name="Jeong J.-H."/>
            <person name="Song I."/>
            <person name="Kim S."/>
            <person name="Choi T."/>
            <person name="Kim D."/>
            <person name="Ryu S."/>
            <person name="Kim W."/>
        </authorList>
    </citation>
    <scope>NUCLEOTIDE SEQUENCE [LARGE SCALE GENOMIC DNA]</scope>
    <source>
        <tissue evidence="2">Muscle</tissue>
    </source>
</reference>
<evidence type="ECO:0000256" key="1">
    <source>
        <dbReference type="SAM" id="MobiDB-lite"/>
    </source>
</evidence>